<gene>
    <name evidence="2" type="ORF">CYCCA115_LOCUS13674</name>
</gene>
<sequence length="277" mass="32243">MKTRDKIVVIWFSFLYLVIWAFSLANLFHVHFWDKRHALSTFMEDPESLDKGFTKIGKSYYTSLRYIWFLPHVLGAIFWWNLYFLQLIPMIRHNYKPFHRMLGRFLLTILLIQNVTGFGLASTSGSNVITMVSYILNVASIFCIVKAWRYAYFRDIALHKYWVLRLVGYMHTISLQRFFLVLLIITHSMGWDGLYPQLDETTASDEEWIQLVKGMFDDSFVLSILFAILSTEWYLAAVEGKMETPIDNRKKGDIKRSGPNETSSLVLGVSPYGAISS</sequence>
<evidence type="ECO:0000256" key="1">
    <source>
        <dbReference type="SAM" id="Phobius"/>
    </source>
</evidence>
<organism evidence="2 3">
    <name type="scientific">Cylindrotheca closterium</name>
    <dbReference type="NCBI Taxonomy" id="2856"/>
    <lineage>
        <taxon>Eukaryota</taxon>
        <taxon>Sar</taxon>
        <taxon>Stramenopiles</taxon>
        <taxon>Ochrophyta</taxon>
        <taxon>Bacillariophyta</taxon>
        <taxon>Bacillariophyceae</taxon>
        <taxon>Bacillariophycidae</taxon>
        <taxon>Bacillariales</taxon>
        <taxon>Bacillariaceae</taxon>
        <taxon>Cylindrotheca</taxon>
    </lineage>
</organism>
<dbReference type="Proteomes" id="UP001295423">
    <property type="component" value="Unassembled WGS sequence"/>
</dbReference>
<dbReference type="Pfam" id="PF10067">
    <property type="entry name" value="DUF2306"/>
    <property type="match status" value="1"/>
</dbReference>
<keyword evidence="1" id="KW-0472">Membrane</keyword>
<feature type="transmembrane region" description="Helical" evidence="1">
    <location>
        <begin position="128"/>
        <end position="145"/>
    </location>
</feature>
<reference evidence="2" key="1">
    <citation type="submission" date="2023-08" db="EMBL/GenBank/DDBJ databases">
        <authorList>
            <person name="Audoor S."/>
            <person name="Bilcke G."/>
        </authorList>
    </citation>
    <scope>NUCLEOTIDE SEQUENCE</scope>
</reference>
<comment type="caution">
    <text evidence="2">The sequence shown here is derived from an EMBL/GenBank/DDBJ whole genome shotgun (WGS) entry which is preliminary data.</text>
</comment>
<feature type="transmembrane region" description="Helical" evidence="1">
    <location>
        <begin position="166"/>
        <end position="185"/>
    </location>
</feature>
<dbReference type="AlphaFoldDB" id="A0AAD2FTN3"/>
<keyword evidence="3" id="KW-1185">Reference proteome</keyword>
<feature type="transmembrane region" description="Helical" evidence="1">
    <location>
        <begin position="7"/>
        <end position="28"/>
    </location>
</feature>
<dbReference type="InterPro" id="IPR018750">
    <property type="entry name" value="DUF2306_membrane"/>
</dbReference>
<protein>
    <submittedName>
        <fullName evidence="2">Uncharacterized protein</fullName>
    </submittedName>
</protein>
<evidence type="ECO:0000313" key="3">
    <source>
        <dbReference type="Proteomes" id="UP001295423"/>
    </source>
</evidence>
<feature type="transmembrane region" description="Helical" evidence="1">
    <location>
        <begin position="105"/>
        <end position="122"/>
    </location>
</feature>
<proteinExistence type="predicted"/>
<accession>A0AAD2FTN3</accession>
<feature type="transmembrane region" description="Helical" evidence="1">
    <location>
        <begin position="220"/>
        <end position="240"/>
    </location>
</feature>
<name>A0AAD2FTN3_9STRA</name>
<keyword evidence="1" id="KW-0812">Transmembrane</keyword>
<dbReference type="EMBL" id="CAKOGP040001814">
    <property type="protein sequence ID" value="CAJ1952703.1"/>
    <property type="molecule type" value="Genomic_DNA"/>
</dbReference>
<feature type="transmembrane region" description="Helical" evidence="1">
    <location>
        <begin position="66"/>
        <end position="85"/>
    </location>
</feature>
<evidence type="ECO:0000313" key="2">
    <source>
        <dbReference type="EMBL" id="CAJ1952703.1"/>
    </source>
</evidence>
<keyword evidence="1" id="KW-1133">Transmembrane helix</keyword>